<comment type="caution">
    <text evidence="1">The sequence shown here is derived from an EMBL/GenBank/DDBJ whole genome shotgun (WGS) entry which is preliminary data.</text>
</comment>
<protein>
    <submittedName>
        <fullName evidence="1">Uncharacterized protein</fullName>
    </submittedName>
</protein>
<gene>
    <name evidence="1" type="ORF">S06H3_35823</name>
</gene>
<reference evidence="1" key="1">
    <citation type="journal article" date="2014" name="Front. Microbiol.">
        <title>High frequency of phylogenetically diverse reductive dehalogenase-homologous genes in deep subseafloor sedimentary metagenomes.</title>
        <authorList>
            <person name="Kawai M."/>
            <person name="Futagami T."/>
            <person name="Toyoda A."/>
            <person name="Takaki Y."/>
            <person name="Nishi S."/>
            <person name="Hori S."/>
            <person name="Arai W."/>
            <person name="Tsubouchi T."/>
            <person name="Morono Y."/>
            <person name="Uchiyama I."/>
            <person name="Ito T."/>
            <person name="Fujiyama A."/>
            <person name="Inagaki F."/>
            <person name="Takami H."/>
        </authorList>
    </citation>
    <scope>NUCLEOTIDE SEQUENCE</scope>
    <source>
        <strain evidence="1">Expedition CK06-06</strain>
    </source>
</reference>
<proteinExistence type="predicted"/>
<accession>X1P527</accession>
<sequence length="43" mass="5035">MVILLLGAGRYAKWTYKAFSGSPDARDSYYYYNYLEKLKAHIP</sequence>
<dbReference type="EMBL" id="BARV01021643">
    <property type="protein sequence ID" value="GAI26009.1"/>
    <property type="molecule type" value="Genomic_DNA"/>
</dbReference>
<dbReference type="AlphaFoldDB" id="X1P527"/>
<evidence type="ECO:0000313" key="1">
    <source>
        <dbReference type="EMBL" id="GAI26009.1"/>
    </source>
</evidence>
<name>X1P527_9ZZZZ</name>
<feature type="non-terminal residue" evidence="1">
    <location>
        <position position="43"/>
    </location>
</feature>
<organism evidence="1">
    <name type="scientific">marine sediment metagenome</name>
    <dbReference type="NCBI Taxonomy" id="412755"/>
    <lineage>
        <taxon>unclassified sequences</taxon>
        <taxon>metagenomes</taxon>
        <taxon>ecological metagenomes</taxon>
    </lineage>
</organism>